<comment type="caution">
    <text evidence="7">The sequence shown here is derived from an EMBL/GenBank/DDBJ whole genome shotgun (WGS) entry which is preliminary data.</text>
</comment>
<keyword evidence="2" id="KW-0813">Transport</keyword>
<evidence type="ECO:0000259" key="6">
    <source>
        <dbReference type="SMART" id="SM00965"/>
    </source>
</evidence>
<gene>
    <name evidence="7" type="ORF">I4Q42_18095</name>
</gene>
<dbReference type="PANTHER" id="PTHR47234:SF1">
    <property type="entry name" value="TONB-DEPENDENT RECEPTOR"/>
    <property type="match status" value="1"/>
</dbReference>
<comment type="subcellular location">
    <subcellularLocation>
        <location evidence="1">Cell outer membrane</location>
    </subcellularLocation>
</comment>
<evidence type="ECO:0000313" key="7">
    <source>
        <dbReference type="EMBL" id="MBI1685585.1"/>
    </source>
</evidence>
<reference evidence="7 8" key="1">
    <citation type="submission" date="2020-11" db="EMBL/GenBank/DDBJ databases">
        <title>genome sequence of strain KACC 18849.</title>
        <authorList>
            <person name="Gao J."/>
            <person name="Zhang X."/>
        </authorList>
    </citation>
    <scope>NUCLEOTIDE SEQUENCE [LARGE SCALE GENOMIC DNA]</scope>
    <source>
        <strain evidence="7 8">KACC 18849</strain>
    </source>
</reference>
<dbReference type="SUPFAM" id="SSF56935">
    <property type="entry name" value="Porins"/>
    <property type="match status" value="1"/>
</dbReference>
<dbReference type="PANTHER" id="PTHR47234">
    <property type="match status" value="1"/>
</dbReference>
<evidence type="ECO:0000256" key="4">
    <source>
        <dbReference type="ARBA" id="ARBA00023237"/>
    </source>
</evidence>
<feature type="domain" description="Secretin/TonB short N-terminal" evidence="6">
    <location>
        <begin position="38"/>
        <end position="89"/>
    </location>
</feature>
<dbReference type="Gene3D" id="2.170.130.10">
    <property type="entry name" value="TonB-dependent receptor, plug domain"/>
    <property type="match status" value="1"/>
</dbReference>
<organism evidence="7 8">
    <name type="scientific">Caulobacter hibisci</name>
    <dbReference type="NCBI Taxonomy" id="2035993"/>
    <lineage>
        <taxon>Bacteria</taxon>
        <taxon>Pseudomonadati</taxon>
        <taxon>Pseudomonadota</taxon>
        <taxon>Alphaproteobacteria</taxon>
        <taxon>Caulobacterales</taxon>
        <taxon>Caulobacteraceae</taxon>
        <taxon>Caulobacter</taxon>
    </lineage>
</organism>
<feature type="region of interest" description="Disordered" evidence="5">
    <location>
        <begin position="146"/>
        <end position="165"/>
    </location>
</feature>
<name>A0ABS0T144_9CAUL</name>
<dbReference type="Gene3D" id="2.40.170.20">
    <property type="entry name" value="TonB-dependent receptor, beta-barrel domain"/>
    <property type="match status" value="1"/>
</dbReference>
<dbReference type="InterPro" id="IPR036942">
    <property type="entry name" value="Beta-barrel_TonB_sf"/>
</dbReference>
<keyword evidence="4" id="KW-0998">Cell outer membrane</keyword>
<dbReference type="Proteomes" id="UP000639859">
    <property type="component" value="Unassembled WGS sequence"/>
</dbReference>
<dbReference type="InterPro" id="IPR012910">
    <property type="entry name" value="Plug_dom"/>
</dbReference>
<proteinExistence type="predicted"/>
<dbReference type="EMBL" id="JADWOX010000014">
    <property type="protein sequence ID" value="MBI1685585.1"/>
    <property type="molecule type" value="Genomic_DNA"/>
</dbReference>
<dbReference type="RefSeq" id="WP_198577492.1">
    <property type="nucleotide sequence ID" value="NZ_JADWOX010000014.1"/>
</dbReference>
<evidence type="ECO:0000256" key="1">
    <source>
        <dbReference type="ARBA" id="ARBA00004442"/>
    </source>
</evidence>
<evidence type="ECO:0000256" key="2">
    <source>
        <dbReference type="ARBA" id="ARBA00022448"/>
    </source>
</evidence>
<dbReference type="Gene3D" id="3.55.50.30">
    <property type="match status" value="1"/>
</dbReference>
<evidence type="ECO:0000313" key="8">
    <source>
        <dbReference type="Proteomes" id="UP000639859"/>
    </source>
</evidence>
<dbReference type="InterPro" id="IPR011662">
    <property type="entry name" value="Secretin/TonB_short_N"/>
</dbReference>
<accession>A0ABS0T144</accession>
<keyword evidence="3" id="KW-0472">Membrane</keyword>
<dbReference type="Pfam" id="PF07715">
    <property type="entry name" value="Plug"/>
    <property type="match status" value="1"/>
</dbReference>
<sequence length="1022" mass="110653">MSLAQSADARGLFGGGRIVLKEGRLADALRDLSVRSGSDLLFNPDVVGNLRNKRVAGTLAVEPILASLLEGTGLGYRRVGDGTYIVFRLEPEQPTALPEILVVGRKTQNADIRRTENDIQAYRVATAEDIRSSHADNLDQFLRTRQPSNAERQGPSSEPGSQYASNRSEVNLHGLGSNQTLVLVDGARMPSVLSQLYDLETRQPDLNGLPLLAIDRVESLTGTAGGIYGPGATGGVVNVILKRDYRGAEISATYGLTERGDGERRRIDGRIGFSPDEGRTDVMINVSRAESDGLRAGDRAFGERARALRIARNVTDYAQSFQIVDGVLARSLFGDPLTLSPALGGASLGSTFTYLPIGGSGAGDGSVLLSNAGQLPSTLSPDGNGARRGLVSATTVSSLLLNARHRFGDRVEVFVDFIGFENEGRSEIGYFGTASYTGLTTVMQREDGVAVTDNYPLQQAVILTFPLPGFDAAVRNRLRTTRLSAGAIVRLPGAWRAEATYSDGVTRNRVRANGYALNSNFSSALSERTLGAAGEPMPDPFGPWEAFAAALQAYKVQDDSRVERKSYLRDFSVRLGGPLLRREAGDVALSLLAERREEHATLTAWEYTPGTPRSTLSDPSFSLSVSSLYGELRAPLVSRGSSLSPLRGLELQLAARYDDNQAEIPGNAYPSLGTPLLRYRRAGAVYTAGLRVFPMDHLLVRASVATGVLPPTPEQMVPSRYSLSLPKNYVFDYYRDPQRGGVTVGSEKPVVILGRGSTGLRPEKARTLAIGFVANPDGGRWPRISLDYTHTEKRDEISQTYNGNLAYFLANESLYPGRITRDALSSADIAAGYSGGVVTQIDATYLNVGKTDSDAVDLNLDHAVRLGQDRLRFYGGLTWTPRLKRQAAPDKPKLDYVGTDDGPLRWRGAAGAAWDHGDLTIGLNAQYYDDYYAIGAFASAAEKSAADLPGLRIPAQVYFDATATYRLEVTDWRGLARDIEIRFGVQNLLDHDPPTVNDIDLGYSLYGDPRGRRFELSATARF</sequence>
<evidence type="ECO:0000256" key="3">
    <source>
        <dbReference type="ARBA" id="ARBA00023136"/>
    </source>
</evidence>
<keyword evidence="8" id="KW-1185">Reference proteome</keyword>
<protein>
    <submittedName>
        <fullName evidence="7">TonB-dependent receptor</fullName>
    </submittedName>
</protein>
<keyword evidence="7" id="KW-0675">Receptor</keyword>
<dbReference type="InterPro" id="IPR037066">
    <property type="entry name" value="Plug_dom_sf"/>
</dbReference>
<evidence type="ECO:0000256" key="5">
    <source>
        <dbReference type="SAM" id="MobiDB-lite"/>
    </source>
</evidence>
<dbReference type="SMART" id="SM00965">
    <property type="entry name" value="STN"/>
    <property type="match status" value="1"/>
</dbReference>